<protein>
    <recommendedName>
        <fullName evidence="4">Secreted protein</fullName>
    </recommendedName>
</protein>
<sequence length="148" mass="16670">VHLVGYLFIHSQICLCSSLAELHVVSRCACGCCCHHGSVLERQHVEAYECSSIPEITRWRWSFELHSGRGYLWDRRHVLGFVFVPPAGPPGRQLLPQWNCYHCCWRTTDRDFACYRESVAEGDTAVTTSSADITFISTSTTPIPIAPV</sequence>
<keyword evidence="3" id="KW-1185">Reference proteome</keyword>
<name>A0A2G9R9N2_AQUCT</name>
<proteinExistence type="predicted"/>
<dbReference type="EMBL" id="KV955932">
    <property type="protein sequence ID" value="PIO24592.1"/>
    <property type="molecule type" value="Genomic_DNA"/>
</dbReference>
<evidence type="ECO:0008006" key="4">
    <source>
        <dbReference type="Google" id="ProtNLM"/>
    </source>
</evidence>
<evidence type="ECO:0000256" key="1">
    <source>
        <dbReference type="SAM" id="SignalP"/>
    </source>
</evidence>
<keyword evidence="1" id="KW-0732">Signal</keyword>
<dbReference type="Proteomes" id="UP000228934">
    <property type="component" value="Unassembled WGS sequence"/>
</dbReference>
<reference evidence="3" key="1">
    <citation type="journal article" date="2017" name="Nat. Commun.">
        <title>The North American bullfrog draft genome provides insight into hormonal regulation of long noncoding RNA.</title>
        <authorList>
            <person name="Hammond S.A."/>
            <person name="Warren R.L."/>
            <person name="Vandervalk B.P."/>
            <person name="Kucuk E."/>
            <person name="Khan H."/>
            <person name="Gibb E.A."/>
            <person name="Pandoh P."/>
            <person name="Kirk H."/>
            <person name="Zhao Y."/>
            <person name="Jones M."/>
            <person name="Mungall A.J."/>
            <person name="Coope R."/>
            <person name="Pleasance S."/>
            <person name="Moore R.A."/>
            <person name="Holt R.A."/>
            <person name="Round J.M."/>
            <person name="Ohora S."/>
            <person name="Walle B.V."/>
            <person name="Veldhoen N."/>
            <person name="Helbing C.C."/>
            <person name="Birol I."/>
        </authorList>
    </citation>
    <scope>NUCLEOTIDE SEQUENCE [LARGE SCALE GENOMIC DNA]</scope>
</reference>
<feature type="signal peptide" evidence="1">
    <location>
        <begin position="1"/>
        <end position="16"/>
    </location>
</feature>
<evidence type="ECO:0000313" key="2">
    <source>
        <dbReference type="EMBL" id="PIO24592.1"/>
    </source>
</evidence>
<organism evidence="2 3">
    <name type="scientific">Aquarana catesbeiana</name>
    <name type="common">American bullfrog</name>
    <name type="synonym">Rana catesbeiana</name>
    <dbReference type="NCBI Taxonomy" id="8400"/>
    <lineage>
        <taxon>Eukaryota</taxon>
        <taxon>Metazoa</taxon>
        <taxon>Chordata</taxon>
        <taxon>Craniata</taxon>
        <taxon>Vertebrata</taxon>
        <taxon>Euteleostomi</taxon>
        <taxon>Amphibia</taxon>
        <taxon>Batrachia</taxon>
        <taxon>Anura</taxon>
        <taxon>Neobatrachia</taxon>
        <taxon>Ranoidea</taxon>
        <taxon>Ranidae</taxon>
        <taxon>Aquarana</taxon>
    </lineage>
</organism>
<evidence type="ECO:0000313" key="3">
    <source>
        <dbReference type="Proteomes" id="UP000228934"/>
    </source>
</evidence>
<gene>
    <name evidence="2" type="ORF">AB205_0106080</name>
</gene>
<accession>A0A2G9R9N2</accession>
<feature type="non-terminal residue" evidence="2">
    <location>
        <position position="1"/>
    </location>
</feature>
<dbReference type="AlphaFoldDB" id="A0A2G9R9N2"/>
<feature type="chain" id="PRO_5013923699" description="Secreted protein" evidence="1">
    <location>
        <begin position="17"/>
        <end position="148"/>
    </location>
</feature>